<feature type="region of interest" description="Disordered" evidence="1">
    <location>
        <begin position="407"/>
        <end position="485"/>
    </location>
</feature>
<gene>
    <name evidence="2" type="ORF">P280DRAFT_478423</name>
</gene>
<name>A0A6A6S5C9_9PLEO</name>
<feature type="region of interest" description="Disordered" evidence="1">
    <location>
        <begin position="1"/>
        <end position="21"/>
    </location>
</feature>
<protein>
    <recommendedName>
        <fullName evidence="4">BTB domain-containing protein</fullName>
    </recommendedName>
</protein>
<feature type="compositionally biased region" description="Basic and acidic residues" evidence="1">
    <location>
        <begin position="472"/>
        <end position="485"/>
    </location>
</feature>
<keyword evidence="3" id="KW-1185">Reference proteome</keyword>
<evidence type="ECO:0008006" key="4">
    <source>
        <dbReference type="Google" id="ProtNLM"/>
    </source>
</evidence>
<dbReference type="AlphaFoldDB" id="A0A6A6S5C9"/>
<dbReference type="EMBL" id="MU006781">
    <property type="protein sequence ID" value="KAF2642281.1"/>
    <property type="molecule type" value="Genomic_DNA"/>
</dbReference>
<evidence type="ECO:0000313" key="2">
    <source>
        <dbReference type="EMBL" id="KAF2642281.1"/>
    </source>
</evidence>
<accession>A0A6A6S5C9</accession>
<reference evidence="2" key="1">
    <citation type="journal article" date="2020" name="Stud. Mycol.">
        <title>101 Dothideomycetes genomes: a test case for predicting lifestyles and emergence of pathogens.</title>
        <authorList>
            <person name="Haridas S."/>
            <person name="Albert R."/>
            <person name="Binder M."/>
            <person name="Bloem J."/>
            <person name="Labutti K."/>
            <person name="Salamov A."/>
            <person name="Andreopoulos B."/>
            <person name="Baker S."/>
            <person name="Barry K."/>
            <person name="Bills G."/>
            <person name="Bluhm B."/>
            <person name="Cannon C."/>
            <person name="Castanera R."/>
            <person name="Culley D."/>
            <person name="Daum C."/>
            <person name="Ezra D."/>
            <person name="Gonzalez J."/>
            <person name="Henrissat B."/>
            <person name="Kuo A."/>
            <person name="Liang C."/>
            <person name="Lipzen A."/>
            <person name="Lutzoni F."/>
            <person name="Magnuson J."/>
            <person name="Mondo S."/>
            <person name="Nolan M."/>
            <person name="Ohm R."/>
            <person name="Pangilinan J."/>
            <person name="Park H.-J."/>
            <person name="Ramirez L."/>
            <person name="Alfaro M."/>
            <person name="Sun H."/>
            <person name="Tritt A."/>
            <person name="Yoshinaga Y."/>
            <person name="Zwiers L.-H."/>
            <person name="Turgeon B."/>
            <person name="Goodwin S."/>
            <person name="Spatafora J."/>
            <person name="Crous P."/>
            <person name="Grigoriev I."/>
        </authorList>
    </citation>
    <scope>NUCLEOTIDE SEQUENCE</scope>
    <source>
        <strain evidence="2">CBS 473.64</strain>
    </source>
</reference>
<dbReference type="OrthoDB" id="268428at2759"/>
<feature type="compositionally biased region" description="Basic residues" evidence="1">
    <location>
        <begin position="409"/>
        <end position="418"/>
    </location>
</feature>
<sequence>MVAPTASTQYGGAVPGKKLPTRAGTVTSSNNVLKIEVVADGDFLIQLTPEAKAPLAEKVGNAQPNPKRARIVQFHVSKAVLIKCSPYFQQLLRTRPDLPSAVFENKGIGFGYAVEVWLRAIHNGCSSFPPNLKATHTERAWVAIGVGEQFGFAPKYLYKIKPWFVECYDHAMSSGPGLSPMTACCLAFPCSVFDHAEGFMKLTKYLAYNTNGNIFSHNPSGFHQLNSDARILDGPLTNARAHIQSVLDRELFFPLKKLFGATCDCRKETAFDYQEALMELDCWPVDKAVAKYPLQDIIDELEKFTFTPKAEACTSGICNHNFYNSVQIAIKKTKAAFDGLCLDCMERSQSDELPRQEFIAQNAPYKGCFDMGCRFGHGRTSWYFSWMGSLAVRRDILTQYRLEKTAGMRGRRGKRGGRRTAIWEGTTNEDHQAQKPSRTAGSSDKEPENATEYDDDDEFFDAEDDNTNMDHVNSDIHGSDYNSHE</sequence>
<dbReference type="Proteomes" id="UP000799753">
    <property type="component" value="Unassembled WGS sequence"/>
</dbReference>
<feature type="compositionally biased region" description="Acidic residues" evidence="1">
    <location>
        <begin position="449"/>
        <end position="467"/>
    </location>
</feature>
<evidence type="ECO:0000256" key="1">
    <source>
        <dbReference type="SAM" id="MobiDB-lite"/>
    </source>
</evidence>
<organism evidence="2 3">
    <name type="scientific">Massarina eburnea CBS 473.64</name>
    <dbReference type="NCBI Taxonomy" id="1395130"/>
    <lineage>
        <taxon>Eukaryota</taxon>
        <taxon>Fungi</taxon>
        <taxon>Dikarya</taxon>
        <taxon>Ascomycota</taxon>
        <taxon>Pezizomycotina</taxon>
        <taxon>Dothideomycetes</taxon>
        <taxon>Pleosporomycetidae</taxon>
        <taxon>Pleosporales</taxon>
        <taxon>Massarineae</taxon>
        <taxon>Massarinaceae</taxon>
        <taxon>Massarina</taxon>
    </lineage>
</organism>
<evidence type="ECO:0000313" key="3">
    <source>
        <dbReference type="Proteomes" id="UP000799753"/>
    </source>
</evidence>
<proteinExistence type="predicted"/>
<feature type="compositionally biased region" description="Polar residues" evidence="1">
    <location>
        <begin position="1"/>
        <end position="10"/>
    </location>
</feature>